<comment type="caution">
    <text evidence="2">The sequence shown here is derived from an EMBL/GenBank/DDBJ whole genome shotgun (WGS) entry which is preliminary data.</text>
</comment>
<name>A0A9D3NXI4_9TELE</name>
<feature type="region of interest" description="Disordered" evidence="1">
    <location>
        <begin position="1"/>
        <end position="42"/>
    </location>
</feature>
<protein>
    <submittedName>
        <fullName evidence="2">Uncharacterized protein</fullName>
    </submittedName>
</protein>
<evidence type="ECO:0000313" key="3">
    <source>
        <dbReference type="Proteomes" id="UP000824219"/>
    </source>
</evidence>
<reference evidence="2 3" key="1">
    <citation type="submission" date="2021-06" db="EMBL/GenBank/DDBJ databases">
        <title>Chromosome-level genome assembly of the red-tail catfish (Hemibagrus wyckioides).</title>
        <authorList>
            <person name="Shao F."/>
        </authorList>
    </citation>
    <scope>NUCLEOTIDE SEQUENCE [LARGE SCALE GENOMIC DNA]</scope>
    <source>
        <strain evidence="2">EC202008001</strain>
        <tissue evidence="2">Blood</tissue>
    </source>
</reference>
<keyword evidence="3" id="KW-1185">Reference proteome</keyword>
<dbReference type="AlphaFoldDB" id="A0A9D3NXI4"/>
<sequence>MFKRHGALGPSRPPAQSRKPRNFLKYSSHNHQTSQQTDSGFGLLRRRKRFGAELRKHTHARTHARARTVREDLTFFWKLAAPAMIKTLLNE</sequence>
<evidence type="ECO:0000256" key="1">
    <source>
        <dbReference type="SAM" id="MobiDB-lite"/>
    </source>
</evidence>
<organism evidence="2 3">
    <name type="scientific">Hemibagrus wyckioides</name>
    <dbReference type="NCBI Taxonomy" id="337641"/>
    <lineage>
        <taxon>Eukaryota</taxon>
        <taxon>Metazoa</taxon>
        <taxon>Chordata</taxon>
        <taxon>Craniata</taxon>
        <taxon>Vertebrata</taxon>
        <taxon>Euteleostomi</taxon>
        <taxon>Actinopterygii</taxon>
        <taxon>Neopterygii</taxon>
        <taxon>Teleostei</taxon>
        <taxon>Ostariophysi</taxon>
        <taxon>Siluriformes</taxon>
        <taxon>Bagridae</taxon>
        <taxon>Hemibagrus</taxon>
    </lineage>
</organism>
<proteinExistence type="predicted"/>
<gene>
    <name evidence="2" type="ORF">KOW79_004802</name>
</gene>
<feature type="compositionally biased region" description="Polar residues" evidence="1">
    <location>
        <begin position="25"/>
        <end position="39"/>
    </location>
</feature>
<dbReference type="Proteomes" id="UP000824219">
    <property type="component" value="Linkage Group LG06"/>
</dbReference>
<accession>A0A9D3NXI4</accession>
<dbReference type="EMBL" id="JAHKSW010000006">
    <property type="protein sequence ID" value="KAG7330833.1"/>
    <property type="molecule type" value="Genomic_DNA"/>
</dbReference>
<evidence type="ECO:0000313" key="2">
    <source>
        <dbReference type="EMBL" id="KAG7330833.1"/>
    </source>
</evidence>